<accession>A0A1W1C823</accession>
<proteinExistence type="predicted"/>
<keyword evidence="4" id="KW-0472">Membrane</keyword>
<evidence type="ECO:0000313" key="5">
    <source>
        <dbReference type="EMBL" id="SFV61926.1"/>
    </source>
</evidence>
<feature type="coiled-coil region" evidence="3">
    <location>
        <begin position="31"/>
        <end position="90"/>
    </location>
</feature>
<reference evidence="5" key="1">
    <citation type="submission" date="2016-10" db="EMBL/GenBank/DDBJ databases">
        <authorList>
            <person name="de Groot N.N."/>
        </authorList>
    </citation>
    <scope>NUCLEOTIDE SEQUENCE</scope>
</reference>
<evidence type="ECO:0000256" key="3">
    <source>
        <dbReference type="SAM" id="Coils"/>
    </source>
</evidence>
<feature type="transmembrane region" description="Helical" evidence="4">
    <location>
        <begin position="6"/>
        <end position="25"/>
    </location>
</feature>
<evidence type="ECO:0000256" key="4">
    <source>
        <dbReference type="SAM" id="Phobius"/>
    </source>
</evidence>
<name>A0A1W1C823_9ZZZZ</name>
<gene>
    <name evidence="5" type="ORF">MNB_SM-4-69</name>
</gene>
<dbReference type="PANTHER" id="PTHR30563:SF0">
    <property type="entry name" value="DNA RECOMBINATION PROTEIN RMUC"/>
    <property type="match status" value="1"/>
</dbReference>
<sequence>MTFDIYFGLYVFSFILFIGMVLIYFKQKKKVELLEDDNRDSIERIKNLELQYAVLQTRYEDEIQASSAKLDVLQGAKDELSNEFKTLANKIFEDKSKQFSTTSTEQLELMLKPFREQITNFSTQTKEQFLTHSKETYLLKDELLRLKQMNSQLSNDAVNLTKALKGENKTQGNWGEIVLENILEQSGLRLGVEYELQATLKSQEGKSFRPDVIIHMPEQRDIIIDSKVSLVAYERFMSAETESEKLKALKEHILSIKGHVKDLSEKQYEKLEGVNSLDFVLLFMPIEGAFLLALEEDGEFFKNAYDKNILVVSPSTLLVTLRTIEHIWRTQHQEEHALKIANEAEAMYDKLVGFVSEMQKIGSYLDKAQDAYETSMNRLKTGRGNVIKRAENIVQLGVKPKKILSLASEENDL</sequence>
<dbReference type="EMBL" id="FPHF01000061">
    <property type="protein sequence ID" value="SFV61926.1"/>
    <property type="molecule type" value="Genomic_DNA"/>
</dbReference>
<dbReference type="Pfam" id="PF02646">
    <property type="entry name" value="RmuC"/>
    <property type="match status" value="1"/>
</dbReference>
<protein>
    <submittedName>
        <fullName evidence="5">DNA recombination protein RmuC</fullName>
    </submittedName>
</protein>
<dbReference type="PANTHER" id="PTHR30563">
    <property type="entry name" value="DNA RECOMBINATION PROTEIN RMUC"/>
    <property type="match status" value="1"/>
</dbReference>
<evidence type="ECO:0000256" key="2">
    <source>
        <dbReference type="ARBA" id="ARBA00023172"/>
    </source>
</evidence>
<dbReference type="AlphaFoldDB" id="A0A1W1C823"/>
<dbReference type="GO" id="GO:0006310">
    <property type="term" value="P:DNA recombination"/>
    <property type="evidence" value="ECO:0007669"/>
    <property type="project" value="UniProtKB-KW"/>
</dbReference>
<keyword evidence="4" id="KW-1133">Transmembrane helix</keyword>
<organism evidence="5">
    <name type="scientific">hydrothermal vent metagenome</name>
    <dbReference type="NCBI Taxonomy" id="652676"/>
    <lineage>
        <taxon>unclassified sequences</taxon>
        <taxon>metagenomes</taxon>
        <taxon>ecological metagenomes</taxon>
    </lineage>
</organism>
<evidence type="ECO:0000256" key="1">
    <source>
        <dbReference type="ARBA" id="ARBA00023054"/>
    </source>
</evidence>
<keyword evidence="4" id="KW-0812">Transmembrane</keyword>
<keyword evidence="1 3" id="KW-0175">Coiled coil</keyword>
<dbReference type="InterPro" id="IPR003798">
    <property type="entry name" value="DNA_recombination_RmuC"/>
</dbReference>
<keyword evidence="2" id="KW-0233">DNA recombination</keyword>